<comment type="caution">
    <text evidence="3">The sequence shown here is derived from an EMBL/GenBank/DDBJ whole genome shotgun (WGS) entry which is preliminary data.</text>
</comment>
<proteinExistence type="predicted"/>
<dbReference type="Proteomes" id="UP000019494">
    <property type="component" value="Unassembled WGS sequence"/>
</dbReference>
<dbReference type="RefSeq" id="WP_034720655.1">
    <property type="nucleotide sequence ID" value="NZ_AWQS01000242.1"/>
</dbReference>
<organism evidence="3 4">
    <name type="scientific">Intrasporangium chromatireducens Q5-1</name>
    <dbReference type="NCBI Taxonomy" id="584657"/>
    <lineage>
        <taxon>Bacteria</taxon>
        <taxon>Bacillati</taxon>
        <taxon>Actinomycetota</taxon>
        <taxon>Actinomycetes</taxon>
        <taxon>Micrococcales</taxon>
        <taxon>Intrasporangiaceae</taxon>
        <taxon>Intrasporangium</taxon>
    </lineage>
</organism>
<dbReference type="OrthoDB" id="3819335at2"/>
<name>W9GKP0_9MICO</name>
<evidence type="ECO:0000313" key="3">
    <source>
        <dbReference type="EMBL" id="EWT04454.1"/>
    </source>
</evidence>
<feature type="compositionally biased region" description="Low complexity" evidence="1">
    <location>
        <begin position="79"/>
        <end position="91"/>
    </location>
</feature>
<keyword evidence="4" id="KW-1185">Reference proteome</keyword>
<keyword evidence="2" id="KW-0812">Transmembrane</keyword>
<accession>W9GKP0</accession>
<reference evidence="4" key="1">
    <citation type="submission" date="2013-08" db="EMBL/GenBank/DDBJ databases">
        <title>Intrasporangium oryzae NRRL B-24470.</title>
        <authorList>
            <person name="Liu H."/>
            <person name="Wang G."/>
        </authorList>
    </citation>
    <scope>NUCLEOTIDE SEQUENCE [LARGE SCALE GENOMIC DNA]</scope>
    <source>
        <strain evidence="4">Q5-1</strain>
    </source>
</reference>
<feature type="transmembrane region" description="Helical" evidence="2">
    <location>
        <begin position="39"/>
        <end position="58"/>
    </location>
</feature>
<dbReference type="AlphaFoldDB" id="W9GKP0"/>
<keyword evidence="2" id="KW-0472">Membrane</keyword>
<feature type="region of interest" description="Disordered" evidence="1">
    <location>
        <begin position="59"/>
        <end position="93"/>
    </location>
</feature>
<evidence type="ECO:0000256" key="1">
    <source>
        <dbReference type="SAM" id="MobiDB-lite"/>
    </source>
</evidence>
<evidence type="ECO:0000313" key="4">
    <source>
        <dbReference type="Proteomes" id="UP000019494"/>
    </source>
</evidence>
<gene>
    <name evidence="3" type="ORF">N864_11220</name>
</gene>
<sequence length="372" mass="37849">MNPTDLKQDLDSLVCDVTADRGFAAGVASKVRARKRTRAAGVGVACAALLTLGAGLTSQLGSGTRTPRPATSGHAAVQPTPTMTGTDGMPTRSVPAAPRDVVKEGLRIRAQIGGDSLAAGFISDVGQGQATMLWDVTTNHVAIGAECYLPSGAAEQTKQVEVRVRLVGSDGFVSQGACSTTPPAGHELVPGWTPGEPGHGWTELTVGKPAGLRVQLVDAKSGAPVAVETARFALAVYNQGPQRVVPDPRTGQALAALPETVEHEGYRYRLVDLVAGAPSRKQPAVATPAGAPFLITYGSAGTPVGSTEGGSNDGGGDTVRLTGLGTDPGALTGGGWTIAPQPARAANTVQLVRDGAVPDTGVDFVALYRLAR</sequence>
<protein>
    <submittedName>
        <fullName evidence="3">Uncharacterized protein</fullName>
    </submittedName>
</protein>
<evidence type="ECO:0000256" key="2">
    <source>
        <dbReference type="SAM" id="Phobius"/>
    </source>
</evidence>
<keyword evidence="2" id="KW-1133">Transmembrane helix</keyword>
<dbReference type="EMBL" id="AWQS01000242">
    <property type="protein sequence ID" value="EWT04454.1"/>
    <property type="molecule type" value="Genomic_DNA"/>
</dbReference>